<dbReference type="AlphaFoldDB" id="A0A5J4S1F8"/>
<protein>
    <submittedName>
        <fullName evidence="1">Uncharacterized protein</fullName>
    </submittedName>
</protein>
<sequence length="120" mass="13553">MTLQLLGRTVQRVATCPAESYSAFSPLPLLCTKKFGGYFLLRYPTLADSFLLGSRMLCVARTFLLHTSKRQTDRLFSMTKIHKFAEKPSDVFYSSQESVLSTASMFLLSPSYFTLFTALL</sequence>
<dbReference type="EMBL" id="SNRY01000496">
    <property type="protein sequence ID" value="KAA6339939.1"/>
    <property type="molecule type" value="Genomic_DNA"/>
</dbReference>
<organism evidence="1">
    <name type="scientific">termite gut metagenome</name>
    <dbReference type="NCBI Taxonomy" id="433724"/>
    <lineage>
        <taxon>unclassified sequences</taxon>
        <taxon>metagenomes</taxon>
        <taxon>organismal metagenomes</taxon>
    </lineage>
</organism>
<reference evidence="1" key="1">
    <citation type="submission" date="2019-03" db="EMBL/GenBank/DDBJ databases">
        <title>Single cell metagenomics reveals metabolic interactions within the superorganism composed of flagellate Streblomastix strix and complex community of Bacteroidetes bacteria on its surface.</title>
        <authorList>
            <person name="Treitli S.C."/>
            <person name="Kolisko M."/>
            <person name="Husnik F."/>
            <person name="Keeling P."/>
            <person name="Hampl V."/>
        </authorList>
    </citation>
    <scope>NUCLEOTIDE SEQUENCE</scope>
    <source>
        <strain evidence="1">STM</strain>
    </source>
</reference>
<evidence type="ECO:0000313" key="1">
    <source>
        <dbReference type="EMBL" id="KAA6339939.1"/>
    </source>
</evidence>
<proteinExistence type="predicted"/>
<gene>
    <name evidence="1" type="ORF">EZS27_012151</name>
</gene>
<accession>A0A5J4S1F8</accession>
<comment type="caution">
    <text evidence="1">The sequence shown here is derived from an EMBL/GenBank/DDBJ whole genome shotgun (WGS) entry which is preliminary data.</text>
</comment>
<name>A0A5J4S1F8_9ZZZZ</name>